<organism evidence="7 8">
    <name type="scientific">Terrisporobacter hibernicus</name>
    <dbReference type="NCBI Taxonomy" id="2813371"/>
    <lineage>
        <taxon>Bacteria</taxon>
        <taxon>Bacillati</taxon>
        <taxon>Bacillota</taxon>
        <taxon>Clostridia</taxon>
        <taxon>Peptostreptococcales</taxon>
        <taxon>Peptostreptococcaceae</taxon>
        <taxon>Terrisporobacter</taxon>
    </lineage>
</organism>
<evidence type="ECO:0000256" key="4">
    <source>
        <dbReference type="ARBA" id="ARBA00022643"/>
    </source>
</evidence>
<feature type="domain" description="Nitroreductase" evidence="6">
    <location>
        <begin position="5"/>
        <end position="54"/>
    </location>
</feature>
<evidence type="ECO:0000256" key="3">
    <source>
        <dbReference type="ARBA" id="ARBA00022630"/>
    </source>
</evidence>
<name>A0AAX2ZH73_9FIRM</name>
<reference evidence="7 8" key="1">
    <citation type="journal article" date="2023" name="Int. J. Syst. Evol. Microbiol.">
        <title>Terrisporobacter hibernicus sp. nov., isolated from bovine faeces in Northern Ireland.</title>
        <authorList>
            <person name="Mitchell M."/>
            <person name="Nguyen S.V."/>
            <person name="Connor M."/>
            <person name="Fairley D.J."/>
            <person name="Donoghue O."/>
            <person name="Marshall H."/>
            <person name="Koolman L."/>
            <person name="McMullan G."/>
            <person name="Schaffer K.E."/>
            <person name="McGrath J.W."/>
            <person name="Fanning S."/>
        </authorList>
    </citation>
    <scope>NUCLEOTIDE SEQUENCE [LARGE SCALE GENOMIC DNA]</scope>
    <source>
        <strain evidence="7 8">MCA3</strain>
    </source>
</reference>
<dbReference type="Pfam" id="PF00881">
    <property type="entry name" value="Nitroreductase"/>
    <property type="match status" value="2"/>
</dbReference>
<evidence type="ECO:0000259" key="6">
    <source>
        <dbReference type="Pfam" id="PF00881"/>
    </source>
</evidence>
<keyword evidence="4" id="KW-0288">FMN</keyword>
<evidence type="ECO:0000313" key="7">
    <source>
        <dbReference type="EMBL" id="UEL47697.1"/>
    </source>
</evidence>
<gene>
    <name evidence="7" type="ORF">JW646_19095</name>
</gene>
<dbReference type="RefSeq" id="WP_228416028.1">
    <property type="nucleotide sequence ID" value="NZ_CP081135.1"/>
</dbReference>
<evidence type="ECO:0000256" key="2">
    <source>
        <dbReference type="ARBA" id="ARBA00007118"/>
    </source>
</evidence>
<sequence>MLEILKNRRSIRKFTQEKISKEDLSKILKAGLFAPSSKGKNPVEMIVMEDKKTILQLETCKEHGTLPLKTAPLVIAIIADSELSDVWVEDASIVSILIQLEVEKLGLGSTWIQMRKRESIEKDSEEAVREVLNIPQKYGVLSLVAIGHKDEEKNPYDDSHLNFDKVHYDKF</sequence>
<dbReference type="CDD" id="cd02151">
    <property type="entry name" value="nitroreductase"/>
    <property type="match status" value="1"/>
</dbReference>
<evidence type="ECO:0000256" key="1">
    <source>
        <dbReference type="ARBA" id="ARBA00001917"/>
    </source>
</evidence>
<comment type="cofactor">
    <cofactor evidence="1">
        <name>FMN</name>
        <dbReference type="ChEBI" id="CHEBI:58210"/>
    </cofactor>
</comment>
<dbReference type="GO" id="GO:0016491">
    <property type="term" value="F:oxidoreductase activity"/>
    <property type="evidence" value="ECO:0007669"/>
    <property type="project" value="UniProtKB-KW"/>
</dbReference>
<protein>
    <submittedName>
        <fullName evidence="7">Nitroreductase family protein</fullName>
    </submittedName>
</protein>
<evidence type="ECO:0000313" key="8">
    <source>
        <dbReference type="Proteomes" id="UP001198983"/>
    </source>
</evidence>
<keyword evidence="5" id="KW-0560">Oxidoreductase</keyword>
<evidence type="ECO:0000256" key="5">
    <source>
        <dbReference type="ARBA" id="ARBA00023002"/>
    </source>
</evidence>
<dbReference type="Proteomes" id="UP001198983">
    <property type="component" value="Chromosome"/>
</dbReference>
<dbReference type="AlphaFoldDB" id="A0AAX2ZH73"/>
<dbReference type="PANTHER" id="PTHR43673">
    <property type="entry name" value="NAD(P)H NITROREDUCTASE YDGI-RELATED"/>
    <property type="match status" value="1"/>
</dbReference>
<accession>A0AAX2ZH73</accession>
<proteinExistence type="inferred from homology"/>
<dbReference type="EMBL" id="CP081135">
    <property type="protein sequence ID" value="UEL47697.1"/>
    <property type="molecule type" value="Genomic_DNA"/>
</dbReference>
<keyword evidence="8" id="KW-1185">Reference proteome</keyword>
<dbReference type="SUPFAM" id="SSF55469">
    <property type="entry name" value="FMN-dependent nitroreductase-like"/>
    <property type="match status" value="1"/>
</dbReference>
<feature type="domain" description="Nitroreductase" evidence="6">
    <location>
        <begin position="68"/>
        <end position="148"/>
    </location>
</feature>
<dbReference type="Gene3D" id="3.40.109.10">
    <property type="entry name" value="NADH Oxidase"/>
    <property type="match status" value="1"/>
</dbReference>
<dbReference type="InterPro" id="IPR029479">
    <property type="entry name" value="Nitroreductase"/>
</dbReference>
<dbReference type="KEGG" id="tem:JW646_19095"/>
<comment type="similarity">
    <text evidence="2">Belongs to the nitroreductase family.</text>
</comment>
<dbReference type="PANTHER" id="PTHR43673:SF2">
    <property type="entry name" value="NITROREDUCTASE"/>
    <property type="match status" value="1"/>
</dbReference>
<dbReference type="InterPro" id="IPR000415">
    <property type="entry name" value="Nitroreductase-like"/>
</dbReference>
<keyword evidence="3" id="KW-0285">Flavoprotein</keyword>